<dbReference type="EMBL" id="CP002857">
    <property type="protein sequence ID" value="AEI09736.1"/>
    <property type="molecule type" value="Genomic_DNA"/>
</dbReference>
<organism evidence="3 4">
    <name type="scientific">Corynebacterium resistens (strain DSM 45100 / JCM 12819 / GTC 2026 / SICGH 158)</name>
    <dbReference type="NCBI Taxonomy" id="662755"/>
    <lineage>
        <taxon>Bacteria</taxon>
        <taxon>Bacillati</taxon>
        <taxon>Actinomycetota</taxon>
        <taxon>Actinomycetes</taxon>
        <taxon>Mycobacteriales</taxon>
        <taxon>Corynebacteriaceae</taxon>
        <taxon>Corynebacterium</taxon>
    </lineage>
</organism>
<proteinExistence type="predicted"/>
<evidence type="ECO:0000259" key="2">
    <source>
        <dbReference type="Pfam" id="PF14080"/>
    </source>
</evidence>
<dbReference type="Pfam" id="PF14080">
    <property type="entry name" value="DUF4261"/>
    <property type="match status" value="1"/>
</dbReference>
<evidence type="ECO:0000256" key="1">
    <source>
        <dbReference type="SAM" id="MobiDB-lite"/>
    </source>
</evidence>
<dbReference type="eggNOG" id="ENOG5030BTY">
    <property type="taxonomic scope" value="Bacteria"/>
</dbReference>
<protein>
    <recommendedName>
        <fullName evidence="2">DUF4261 domain-containing protein</fullName>
    </recommendedName>
</protein>
<dbReference type="Proteomes" id="UP000000492">
    <property type="component" value="Chromosome"/>
</dbReference>
<evidence type="ECO:0000313" key="3">
    <source>
        <dbReference type="EMBL" id="AEI09736.1"/>
    </source>
</evidence>
<dbReference type="AlphaFoldDB" id="F8DYZ1"/>
<gene>
    <name evidence="3" type="ordered locus">CRES_1381</name>
</gene>
<accession>F8DYZ1</accession>
<name>F8DYZ1_CORRG</name>
<dbReference type="KEGG" id="crd:CRES_1381"/>
<evidence type="ECO:0000313" key="4">
    <source>
        <dbReference type="Proteomes" id="UP000000492"/>
    </source>
</evidence>
<dbReference type="HOGENOM" id="CLU_890576_0_0_11"/>
<sequence length="312" mass="34225">MTTPDPHPGSSGPEEFVPEEYPPEEYAPQFLDPQIISAPLVNVVLFTRTPRLEEIIAELSTQFGEDLGELQIDEQNNAVAVEVYDDHLIHVTVIDEAPDGETYQLRYHPILTGEGTALDEVCAQAVVAILPSEDRLQLNRKLIDPRIGSAIIHAVTTEAIASVESAVLVHSSLAEATFNAGYYRYFVQEDRLEEVLASIWIVQAEVTDQPTNPQPTNPQLTDSQLTPPSNAYTAGLAPLGHPELIFRNTTIDPNELYEKLVNLVNYILNGGVLRAKDTLGFADDQILRVNEGAHPYAPEVPCVELQVTSPGA</sequence>
<keyword evidence="4" id="KW-1185">Reference proteome</keyword>
<reference evidence="3 4" key="1">
    <citation type="journal article" date="2012" name="BMC Genomics">
        <title>Complete genome sequence, lifestyle, and multi-drug resistance of the human pathogen Corynebacterium resistens DSM 45100 isolated from blood samples of a leukemia patient.</title>
        <authorList>
            <person name="Schroder J."/>
            <person name="Maus I."/>
            <person name="Meyer K."/>
            <person name="Wordemann S."/>
            <person name="Blom J."/>
            <person name="Jaenicke S."/>
            <person name="Schneider J."/>
            <person name="Trost E."/>
            <person name="Tauch A."/>
        </authorList>
    </citation>
    <scope>NUCLEOTIDE SEQUENCE [LARGE SCALE GENOMIC DNA]</scope>
    <source>
        <strain evidence="4">DSM 45100 / JCM 12819 / CCUG 50093 / GTC 2026 / SICGH 158</strain>
    </source>
</reference>
<dbReference type="InterPro" id="IPR025357">
    <property type="entry name" value="DUF4261"/>
</dbReference>
<dbReference type="OrthoDB" id="4426103at2"/>
<feature type="region of interest" description="Disordered" evidence="1">
    <location>
        <begin position="1"/>
        <end position="20"/>
    </location>
</feature>
<dbReference type="RefSeq" id="WP_013888746.1">
    <property type="nucleotide sequence ID" value="NC_015673.1"/>
</dbReference>
<feature type="domain" description="DUF4261" evidence="2">
    <location>
        <begin position="232"/>
        <end position="305"/>
    </location>
</feature>